<dbReference type="InterPro" id="IPR030659">
    <property type="entry name" value="SecY_CS"/>
</dbReference>
<proteinExistence type="inferred from homology"/>
<feature type="transmembrane region" description="Helical" evidence="10">
    <location>
        <begin position="216"/>
        <end position="238"/>
    </location>
</feature>
<keyword evidence="4 10" id="KW-0812">Transmembrane</keyword>
<dbReference type="GO" id="GO:0065002">
    <property type="term" value="P:intracellular protein transmembrane transport"/>
    <property type="evidence" value="ECO:0007669"/>
    <property type="project" value="UniProtKB-UniRule"/>
</dbReference>
<feature type="transmembrane region" description="Helical" evidence="10">
    <location>
        <begin position="397"/>
        <end position="417"/>
    </location>
</feature>
<comment type="subunit">
    <text evidence="10">Component of the Sec protein translocase complex. Heterotrimer consisting of SecY, SecE and SecG subunits. The heterotrimers can form oligomers, although 1 heterotrimer is thought to be able to translocate proteins. Interacts with the ribosome. Interacts with SecDF, and other proteins may be involved. Interacts with SecA.</text>
</comment>
<feature type="transmembrane region" description="Helical" evidence="10">
    <location>
        <begin position="27"/>
        <end position="52"/>
    </location>
</feature>
<dbReference type="AlphaFoldDB" id="A0A2A4Z665"/>
<evidence type="ECO:0000313" key="12">
    <source>
        <dbReference type="EMBL" id="PCJ02493.1"/>
    </source>
</evidence>
<sequence>MASAAEQLAANLNFSAFGKAEDLKKRIWFTLGALLVYRMGTFIPIPGIDAAALAGAFSNNQSGLLGVLDMFAGGAVGRMAIFALNVIPYITASIIIQLMTSMVPALAALKKEGASGQKKITQYTRYGAVFLAAIQGYTLAASLEASPGLVINPGLMFEVSTVITIVGGVLFLMWLGEQITARGIGNGVSLIIFSGIVANIPVGLVQMLQLGQQGTISTFLIIGILILSVLVIAFIVFVERAQRKLLVQYPKRQMNNQMYGGESSHLPLKLNTAGVIPPIFATALLMIPVTISNFAGTSDNEIIATVSALLGRGQPLYLLVFIVLIVFFAFYQTSVAMDPTDTADNLKKQGGFIPGIRPGARTAEYIDFVLTRITVLGAAFLVAVCILPEILQSQFALPFYFGGTSLLIVVSVTMDTVQQIQSRLLAHQYEGLVKKSKLRGKRKR</sequence>
<evidence type="ECO:0000256" key="9">
    <source>
        <dbReference type="ARBA" id="ARBA00039733"/>
    </source>
</evidence>
<feature type="transmembrane region" description="Helical" evidence="10">
    <location>
        <begin position="155"/>
        <end position="175"/>
    </location>
</feature>
<dbReference type="InterPro" id="IPR023201">
    <property type="entry name" value="SecY_dom_sf"/>
</dbReference>
<evidence type="ECO:0000256" key="4">
    <source>
        <dbReference type="ARBA" id="ARBA00022692"/>
    </source>
</evidence>
<keyword evidence="7 10" id="KW-0811">Translocation</keyword>
<dbReference type="FunFam" id="1.10.3370.10:FF:000001">
    <property type="entry name" value="Preprotein translocase subunit SecY"/>
    <property type="match status" value="1"/>
</dbReference>
<dbReference type="NCBIfam" id="TIGR00967">
    <property type="entry name" value="3a0501s007"/>
    <property type="match status" value="1"/>
</dbReference>
<evidence type="ECO:0000256" key="6">
    <source>
        <dbReference type="ARBA" id="ARBA00022989"/>
    </source>
</evidence>
<keyword evidence="10" id="KW-1003">Cell membrane</keyword>
<keyword evidence="3 10" id="KW-0813">Transport</keyword>
<dbReference type="PRINTS" id="PR00303">
    <property type="entry name" value="SECYTRNLCASE"/>
</dbReference>
<comment type="function">
    <text evidence="10">The central subunit of the protein translocation channel SecYEG. Consists of two halves formed by TMs 1-5 and 6-10. These two domains form a lateral gate at the front which open onto the bilayer between TMs 2 and 7, and are clamped together by SecE at the back. The channel is closed by both a pore ring composed of hydrophobic SecY resides and a short helix (helix 2A) on the extracellular side of the membrane which forms a plug. The plug probably moves laterally to allow the channel to open. The ring and the pore may move independently.</text>
</comment>
<evidence type="ECO:0000256" key="8">
    <source>
        <dbReference type="ARBA" id="ARBA00023136"/>
    </source>
</evidence>
<accession>A0A2A4Z665</accession>
<comment type="caution">
    <text evidence="12">The sequence shown here is derived from an EMBL/GenBank/DDBJ whole genome shotgun (WGS) entry which is preliminary data.</text>
</comment>
<feature type="transmembrane region" description="Helical" evidence="10">
    <location>
        <begin position="369"/>
        <end position="391"/>
    </location>
</feature>
<dbReference type="EMBL" id="NVUS01000004">
    <property type="protein sequence ID" value="PCJ02493.1"/>
    <property type="molecule type" value="Genomic_DNA"/>
</dbReference>
<feature type="transmembrane region" description="Helical" evidence="10">
    <location>
        <begin position="315"/>
        <end position="331"/>
    </location>
</feature>
<dbReference type="InterPro" id="IPR002208">
    <property type="entry name" value="SecY/SEC61-alpha"/>
</dbReference>
<evidence type="ECO:0000256" key="2">
    <source>
        <dbReference type="ARBA" id="ARBA00005751"/>
    </source>
</evidence>
<protein>
    <recommendedName>
        <fullName evidence="9 10">Protein translocase subunit SecY</fullName>
    </recommendedName>
</protein>
<feature type="transmembrane region" description="Helical" evidence="10">
    <location>
        <begin position="275"/>
        <end position="295"/>
    </location>
</feature>
<dbReference type="GO" id="GO:0043952">
    <property type="term" value="P:protein transport by the Sec complex"/>
    <property type="evidence" value="ECO:0007669"/>
    <property type="project" value="UniProtKB-UniRule"/>
</dbReference>
<dbReference type="SUPFAM" id="SSF103491">
    <property type="entry name" value="Preprotein translocase SecY subunit"/>
    <property type="match status" value="1"/>
</dbReference>
<dbReference type="HAMAP" id="MF_01465">
    <property type="entry name" value="SecY"/>
    <property type="match status" value="1"/>
</dbReference>
<evidence type="ECO:0000256" key="1">
    <source>
        <dbReference type="ARBA" id="ARBA00004141"/>
    </source>
</evidence>
<dbReference type="Pfam" id="PF00344">
    <property type="entry name" value="SecY"/>
    <property type="match status" value="1"/>
</dbReference>
<evidence type="ECO:0000256" key="10">
    <source>
        <dbReference type="HAMAP-Rule" id="MF_01465"/>
    </source>
</evidence>
<evidence type="ECO:0000256" key="7">
    <source>
        <dbReference type="ARBA" id="ARBA00023010"/>
    </source>
</evidence>
<dbReference type="PANTHER" id="PTHR10906">
    <property type="entry name" value="SECY/SEC61-ALPHA FAMILY MEMBER"/>
    <property type="match status" value="1"/>
</dbReference>
<reference key="1">
    <citation type="submission" date="2017-08" db="EMBL/GenBank/DDBJ databases">
        <title>A dynamic microbial community with high functional redundancy inhabits the cold, oxic subseafloor aquifer.</title>
        <authorList>
            <person name="Tully B.J."/>
            <person name="Wheat C.G."/>
            <person name="Glazer B.T."/>
            <person name="Huber J.A."/>
        </authorList>
    </citation>
    <scope>NUCLEOTIDE SEQUENCE [LARGE SCALE GENOMIC DNA]</scope>
</reference>
<name>A0A2A4Z665_9PROT</name>
<organism evidence="12">
    <name type="scientific">OCS116 cluster bacterium</name>
    <dbReference type="NCBI Taxonomy" id="2030921"/>
    <lineage>
        <taxon>Bacteria</taxon>
        <taxon>Pseudomonadati</taxon>
        <taxon>Pseudomonadota</taxon>
        <taxon>Alphaproteobacteria</taxon>
        <taxon>OCS116 cluster</taxon>
    </lineage>
</organism>
<feature type="transmembrane region" description="Helical" evidence="10">
    <location>
        <begin position="123"/>
        <end position="143"/>
    </location>
</feature>
<dbReference type="PIRSF" id="PIRSF004557">
    <property type="entry name" value="SecY"/>
    <property type="match status" value="1"/>
</dbReference>
<comment type="caution">
    <text evidence="10">Lacks conserved residue(s) required for the propagation of feature annotation.</text>
</comment>
<evidence type="ECO:0000256" key="5">
    <source>
        <dbReference type="ARBA" id="ARBA00022927"/>
    </source>
</evidence>
<evidence type="ECO:0000256" key="11">
    <source>
        <dbReference type="RuleBase" id="RU004349"/>
    </source>
</evidence>
<dbReference type="GO" id="GO:0005886">
    <property type="term" value="C:plasma membrane"/>
    <property type="evidence" value="ECO:0007669"/>
    <property type="project" value="UniProtKB-SubCell"/>
</dbReference>
<dbReference type="InterPro" id="IPR026593">
    <property type="entry name" value="SecY"/>
</dbReference>
<keyword evidence="5 10" id="KW-0653">Protein transport</keyword>
<dbReference type="GO" id="GO:0006605">
    <property type="term" value="P:protein targeting"/>
    <property type="evidence" value="ECO:0007669"/>
    <property type="project" value="UniProtKB-UniRule"/>
</dbReference>
<evidence type="ECO:0000256" key="3">
    <source>
        <dbReference type="ARBA" id="ARBA00022448"/>
    </source>
</evidence>
<feature type="transmembrane region" description="Helical" evidence="10">
    <location>
        <begin position="187"/>
        <end position="210"/>
    </location>
</feature>
<dbReference type="PROSITE" id="PS00756">
    <property type="entry name" value="SECY_2"/>
    <property type="match status" value="1"/>
</dbReference>
<dbReference type="Gene3D" id="1.10.3370.10">
    <property type="entry name" value="SecY subunit domain"/>
    <property type="match status" value="1"/>
</dbReference>
<comment type="similarity">
    <text evidence="2 10 11">Belongs to the SecY/SEC61-alpha family.</text>
</comment>
<reference evidence="12" key="2">
    <citation type="journal article" date="2018" name="ISME J.">
        <title>A dynamic microbial community with high functional redundancy inhabits the cold, oxic subseafloor aquifer.</title>
        <authorList>
            <person name="Tully B.J."/>
            <person name="Wheat C.G."/>
            <person name="Glazer B.T."/>
            <person name="Huber J.A."/>
        </authorList>
    </citation>
    <scope>NUCLEOTIDE SEQUENCE</scope>
    <source>
        <strain evidence="12">NORP83</strain>
    </source>
</reference>
<gene>
    <name evidence="10" type="primary">secY</name>
    <name evidence="12" type="ORF">COB13_04670</name>
</gene>
<comment type="subcellular location">
    <subcellularLocation>
        <location evidence="10">Cell membrane</location>
        <topology evidence="10">Multi-pass membrane protein</topology>
    </subcellularLocation>
    <subcellularLocation>
        <location evidence="1">Membrane</location>
        <topology evidence="1">Multi-pass membrane protein</topology>
    </subcellularLocation>
</comment>
<keyword evidence="8 10" id="KW-0472">Membrane</keyword>
<keyword evidence="6 10" id="KW-1133">Transmembrane helix</keyword>